<keyword evidence="4" id="KW-1185">Reference proteome</keyword>
<evidence type="ECO:0000259" key="2">
    <source>
        <dbReference type="Pfam" id="PF00561"/>
    </source>
</evidence>
<accession>A0ABV7ELA8</accession>
<dbReference type="Pfam" id="PF00561">
    <property type="entry name" value="Abhydrolase_1"/>
    <property type="match status" value="1"/>
</dbReference>
<comment type="caution">
    <text evidence="3">The sequence shown here is derived from an EMBL/GenBank/DDBJ whole genome shotgun (WGS) entry which is preliminary data.</text>
</comment>
<dbReference type="PRINTS" id="PR00412">
    <property type="entry name" value="EPOXHYDRLASE"/>
</dbReference>
<dbReference type="RefSeq" id="WP_380686051.1">
    <property type="nucleotide sequence ID" value="NZ_JBHRSS010000001.1"/>
</dbReference>
<evidence type="ECO:0000256" key="1">
    <source>
        <dbReference type="ARBA" id="ARBA00022801"/>
    </source>
</evidence>
<organism evidence="3 4">
    <name type="scientific">Salinisphaera aquimarina</name>
    <dbReference type="NCBI Taxonomy" id="2094031"/>
    <lineage>
        <taxon>Bacteria</taxon>
        <taxon>Pseudomonadati</taxon>
        <taxon>Pseudomonadota</taxon>
        <taxon>Gammaproteobacteria</taxon>
        <taxon>Salinisphaerales</taxon>
        <taxon>Salinisphaeraceae</taxon>
        <taxon>Salinisphaera</taxon>
    </lineage>
</organism>
<feature type="domain" description="AB hydrolase-1" evidence="2">
    <location>
        <begin position="35"/>
        <end position="281"/>
    </location>
</feature>
<sequence>MTHALHNAPTADESISIRGDGVQLACHSRGDSSAPTLVFVHGYPDTHAVWGPVIDVLSQTFHCVSYDVRGAGASTRPRATRAYLLAYLEADLRAVIDWASPDAPVHLIAHDWGSIQSWEAVTDPRLADRIASFTSMSGPCLDHVGHWLRGQWQTDRPALKKQARRSWYIAAFHVPLLPSLIWRTVLVRRWPTISKRLEGQSLPVNPTLAQDGAHGIKLYRANVAARLFKPRARTAQCPVQLITPLRDAFVGPGFAHGLERWVEDLTVTPIDAAHWAVLTHPQSIAEHCVRFIRRHGPASPTLPAAQSPARPGPTA</sequence>
<dbReference type="EMBL" id="JBHRSS010000001">
    <property type="protein sequence ID" value="MFC3102719.1"/>
    <property type="molecule type" value="Genomic_DNA"/>
</dbReference>
<evidence type="ECO:0000313" key="3">
    <source>
        <dbReference type="EMBL" id="MFC3102719.1"/>
    </source>
</evidence>
<dbReference type="SUPFAM" id="SSF53474">
    <property type="entry name" value="alpha/beta-Hydrolases"/>
    <property type="match status" value="1"/>
</dbReference>
<reference evidence="4" key="1">
    <citation type="journal article" date="2019" name="Int. J. Syst. Evol. Microbiol.">
        <title>The Global Catalogue of Microorganisms (GCM) 10K type strain sequencing project: providing services to taxonomists for standard genome sequencing and annotation.</title>
        <authorList>
            <consortium name="The Broad Institute Genomics Platform"/>
            <consortium name="The Broad Institute Genome Sequencing Center for Infectious Disease"/>
            <person name="Wu L."/>
            <person name="Ma J."/>
        </authorList>
    </citation>
    <scope>NUCLEOTIDE SEQUENCE [LARGE SCALE GENOMIC DNA]</scope>
    <source>
        <strain evidence="4">KCTC 52640</strain>
    </source>
</reference>
<dbReference type="InterPro" id="IPR000073">
    <property type="entry name" value="AB_hydrolase_1"/>
</dbReference>
<keyword evidence="1 3" id="KW-0378">Hydrolase</keyword>
<gene>
    <name evidence="3" type="ORF">ACFOSU_02305</name>
</gene>
<name>A0ABV7ELA8_9GAMM</name>
<dbReference type="InterPro" id="IPR029058">
    <property type="entry name" value="AB_hydrolase_fold"/>
</dbReference>
<dbReference type="GO" id="GO:0016787">
    <property type="term" value="F:hydrolase activity"/>
    <property type="evidence" value="ECO:0007669"/>
    <property type="project" value="UniProtKB-KW"/>
</dbReference>
<dbReference type="PANTHER" id="PTHR43329">
    <property type="entry name" value="EPOXIDE HYDROLASE"/>
    <property type="match status" value="1"/>
</dbReference>
<evidence type="ECO:0000313" key="4">
    <source>
        <dbReference type="Proteomes" id="UP001595462"/>
    </source>
</evidence>
<dbReference type="InterPro" id="IPR000639">
    <property type="entry name" value="Epox_hydrolase-like"/>
</dbReference>
<dbReference type="Gene3D" id="3.40.50.1820">
    <property type="entry name" value="alpha/beta hydrolase"/>
    <property type="match status" value="1"/>
</dbReference>
<dbReference type="Proteomes" id="UP001595462">
    <property type="component" value="Unassembled WGS sequence"/>
</dbReference>
<protein>
    <submittedName>
        <fullName evidence="3">Alpha/beta fold hydrolase</fullName>
    </submittedName>
</protein>
<proteinExistence type="predicted"/>